<dbReference type="OrthoDB" id="465874at2"/>
<feature type="transmembrane region" description="Helical" evidence="5">
    <location>
        <begin position="65"/>
        <end position="83"/>
    </location>
</feature>
<comment type="caution">
    <text evidence="7">The sequence shown here is derived from an EMBL/GenBank/DDBJ whole genome shotgun (WGS) entry which is preliminary data.</text>
</comment>
<accession>A0A434AUV3</accession>
<feature type="transmembrane region" description="Helical" evidence="5">
    <location>
        <begin position="162"/>
        <end position="181"/>
    </location>
</feature>
<keyword evidence="7" id="KW-0378">Hydrolase</keyword>
<dbReference type="AlphaFoldDB" id="A0A434AUV3"/>
<dbReference type="InterPro" id="IPR035952">
    <property type="entry name" value="Rhomboid-like_sf"/>
</dbReference>
<dbReference type="Pfam" id="PF01694">
    <property type="entry name" value="Rhomboid"/>
    <property type="match status" value="1"/>
</dbReference>
<evidence type="ECO:0000256" key="4">
    <source>
        <dbReference type="ARBA" id="ARBA00023136"/>
    </source>
</evidence>
<keyword evidence="2 5" id="KW-0812">Transmembrane</keyword>
<feature type="transmembrane region" description="Helical" evidence="5">
    <location>
        <begin position="112"/>
        <end position="130"/>
    </location>
</feature>
<evidence type="ECO:0000256" key="3">
    <source>
        <dbReference type="ARBA" id="ARBA00022989"/>
    </source>
</evidence>
<evidence type="ECO:0000256" key="1">
    <source>
        <dbReference type="ARBA" id="ARBA00004141"/>
    </source>
</evidence>
<sequence>MNLERLKVKHSLVFPILFLFLMWAVKLFEWGLGLDLYYLGIFPLHTKGLIGILTSPFIHRDFDHLIANSLPFFVLSWGIFYFYRSLAYRIFFLCYFTTNILVWLGAREAYHIGASGLVYAFASFLFFSGIIRNYYRLIAISFVVAFLYGGLFWGIFPILKDVSWEGHLFGGFSGLIYALAYRDKGPQKPKSRWTDEDQEENTIPEEIWNSELFGTKEELRK</sequence>
<evidence type="ECO:0000256" key="2">
    <source>
        <dbReference type="ARBA" id="ARBA00022692"/>
    </source>
</evidence>
<feature type="transmembrane region" description="Helical" evidence="5">
    <location>
        <begin position="90"/>
        <end position="106"/>
    </location>
</feature>
<evidence type="ECO:0000256" key="5">
    <source>
        <dbReference type="SAM" id="Phobius"/>
    </source>
</evidence>
<keyword evidence="4 5" id="KW-0472">Membrane</keyword>
<feature type="transmembrane region" description="Helical" evidence="5">
    <location>
        <begin position="137"/>
        <end position="156"/>
    </location>
</feature>
<keyword evidence="8" id="KW-1185">Reference proteome</keyword>
<evidence type="ECO:0000259" key="6">
    <source>
        <dbReference type="Pfam" id="PF01694"/>
    </source>
</evidence>
<proteinExistence type="predicted"/>
<dbReference type="InterPro" id="IPR022764">
    <property type="entry name" value="Peptidase_S54_rhomboid_dom"/>
</dbReference>
<dbReference type="EMBL" id="RJJX01000010">
    <property type="protein sequence ID" value="RUT78241.1"/>
    <property type="molecule type" value="Genomic_DNA"/>
</dbReference>
<keyword evidence="7" id="KW-0645">Protease</keyword>
<dbReference type="GO" id="GO:0004252">
    <property type="term" value="F:serine-type endopeptidase activity"/>
    <property type="evidence" value="ECO:0007669"/>
    <property type="project" value="InterPro"/>
</dbReference>
<name>A0A434AUV3_9BACT</name>
<feature type="domain" description="Peptidase S54 rhomboid" evidence="6">
    <location>
        <begin position="49"/>
        <end position="181"/>
    </location>
</feature>
<dbReference type="GO" id="GO:0006508">
    <property type="term" value="P:proteolysis"/>
    <property type="evidence" value="ECO:0007669"/>
    <property type="project" value="UniProtKB-KW"/>
</dbReference>
<evidence type="ECO:0000313" key="7">
    <source>
        <dbReference type="EMBL" id="RUT78241.1"/>
    </source>
</evidence>
<reference evidence="7 8" key="1">
    <citation type="submission" date="2018-11" db="EMBL/GenBank/DDBJ databases">
        <title>Parancylomarina longa gen. nov., sp. nov., isolated from sediments of southern Okinawa.</title>
        <authorList>
            <person name="Fu T."/>
        </authorList>
    </citation>
    <scope>NUCLEOTIDE SEQUENCE [LARGE SCALE GENOMIC DNA]</scope>
    <source>
        <strain evidence="7 8">T3-2 S1-C</strain>
    </source>
</reference>
<dbReference type="Gene3D" id="1.20.1540.10">
    <property type="entry name" value="Rhomboid-like"/>
    <property type="match status" value="1"/>
</dbReference>
<organism evidence="7 8">
    <name type="scientific">Ancylomarina longa</name>
    <dbReference type="NCBI Taxonomy" id="2487017"/>
    <lineage>
        <taxon>Bacteria</taxon>
        <taxon>Pseudomonadati</taxon>
        <taxon>Bacteroidota</taxon>
        <taxon>Bacteroidia</taxon>
        <taxon>Marinilabiliales</taxon>
        <taxon>Marinifilaceae</taxon>
        <taxon>Ancylomarina</taxon>
    </lineage>
</organism>
<comment type="subcellular location">
    <subcellularLocation>
        <location evidence="1">Membrane</location>
        <topology evidence="1">Multi-pass membrane protein</topology>
    </subcellularLocation>
</comment>
<protein>
    <submittedName>
        <fullName evidence="7">Rhomboid family intramembrane serine protease</fullName>
    </submittedName>
</protein>
<dbReference type="Proteomes" id="UP000282985">
    <property type="component" value="Unassembled WGS sequence"/>
</dbReference>
<evidence type="ECO:0000313" key="8">
    <source>
        <dbReference type="Proteomes" id="UP000282985"/>
    </source>
</evidence>
<dbReference type="GO" id="GO:0016020">
    <property type="term" value="C:membrane"/>
    <property type="evidence" value="ECO:0007669"/>
    <property type="project" value="UniProtKB-SubCell"/>
</dbReference>
<dbReference type="SUPFAM" id="SSF144091">
    <property type="entry name" value="Rhomboid-like"/>
    <property type="match status" value="1"/>
</dbReference>
<keyword evidence="3 5" id="KW-1133">Transmembrane helix</keyword>
<gene>
    <name evidence="7" type="ORF">DLK05_09190</name>
</gene>
<feature type="transmembrane region" description="Helical" evidence="5">
    <location>
        <begin position="12"/>
        <end position="29"/>
    </location>
</feature>